<keyword evidence="11" id="KW-1185">Reference proteome</keyword>
<protein>
    <recommendedName>
        <fullName evidence="4">lipoyl(octanoyl) transferase</fullName>
        <ecNumber evidence="4">2.3.1.181</ecNumber>
    </recommendedName>
</protein>
<dbReference type="SUPFAM" id="SSF55681">
    <property type="entry name" value="Class II aaRS and biotin synthetases"/>
    <property type="match status" value="1"/>
</dbReference>
<evidence type="ECO:0000313" key="10">
    <source>
        <dbReference type="EMBL" id="URE31204.1"/>
    </source>
</evidence>
<dbReference type="HAMAP" id="MF_00013">
    <property type="entry name" value="LipB"/>
    <property type="match status" value="1"/>
</dbReference>
<dbReference type="Pfam" id="PF21948">
    <property type="entry name" value="LplA-B_cat"/>
    <property type="match status" value="1"/>
</dbReference>
<dbReference type="FunFam" id="3.30.930.10:FF:000063">
    <property type="entry name" value="Octanoyltransferase LIP2, mitochondrial"/>
    <property type="match status" value="1"/>
</dbReference>
<dbReference type="Pfam" id="PF05843">
    <property type="entry name" value="Suf"/>
    <property type="match status" value="1"/>
</dbReference>
<organism evidence="10 11">
    <name type="scientific">Musa troglodytarum</name>
    <name type="common">fe'i banana</name>
    <dbReference type="NCBI Taxonomy" id="320322"/>
    <lineage>
        <taxon>Eukaryota</taxon>
        <taxon>Viridiplantae</taxon>
        <taxon>Streptophyta</taxon>
        <taxon>Embryophyta</taxon>
        <taxon>Tracheophyta</taxon>
        <taxon>Spermatophyta</taxon>
        <taxon>Magnoliopsida</taxon>
        <taxon>Liliopsida</taxon>
        <taxon>Zingiberales</taxon>
        <taxon>Musaceae</taxon>
        <taxon>Musa</taxon>
    </lineage>
</organism>
<name>A0A9E7KY18_9LILI</name>
<dbReference type="EMBL" id="CP097510">
    <property type="protein sequence ID" value="URE31204.1"/>
    <property type="molecule type" value="Genomic_DNA"/>
</dbReference>
<accession>A0A9E7KY18</accession>
<dbReference type="Proteomes" id="UP001055439">
    <property type="component" value="Chromosome 8"/>
</dbReference>
<gene>
    <name evidence="10" type="ORF">MUK42_25526</name>
</gene>
<evidence type="ECO:0000256" key="6">
    <source>
        <dbReference type="ARBA" id="ARBA00022737"/>
    </source>
</evidence>
<evidence type="ECO:0000256" key="5">
    <source>
        <dbReference type="ARBA" id="ARBA00022679"/>
    </source>
</evidence>
<dbReference type="InterPro" id="IPR000544">
    <property type="entry name" value="Octanoyltransferase"/>
</dbReference>
<dbReference type="NCBIfam" id="NF010925">
    <property type="entry name" value="PRK14345.1"/>
    <property type="match status" value="1"/>
</dbReference>
<keyword evidence="5" id="KW-0808">Transferase</keyword>
<proteinExistence type="inferred from homology"/>
<evidence type="ECO:0000256" key="3">
    <source>
        <dbReference type="ARBA" id="ARBA00007907"/>
    </source>
</evidence>
<dbReference type="PANTHER" id="PTHR10993">
    <property type="entry name" value="OCTANOYLTRANSFERASE"/>
    <property type="match status" value="1"/>
</dbReference>
<dbReference type="OrthoDB" id="19908at2759"/>
<evidence type="ECO:0000259" key="9">
    <source>
        <dbReference type="PROSITE" id="PS51733"/>
    </source>
</evidence>
<evidence type="ECO:0000256" key="7">
    <source>
        <dbReference type="ARBA" id="ARBA00023242"/>
    </source>
</evidence>
<dbReference type="Gene3D" id="3.30.930.10">
    <property type="entry name" value="Bira Bifunctional Protein, Domain 2"/>
    <property type="match status" value="1"/>
</dbReference>
<dbReference type="InterPro" id="IPR045864">
    <property type="entry name" value="aa-tRNA-synth_II/BPL/LPL"/>
</dbReference>
<dbReference type="CDD" id="cd16444">
    <property type="entry name" value="LipB"/>
    <property type="match status" value="1"/>
</dbReference>
<reference evidence="10" key="1">
    <citation type="submission" date="2022-05" db="EMBL/GenBank/DDBJ databases">
        <title>The Musa troglodytarum L. genome provides insights into the mechanism of non-climacteric behaviour and enrichment of carotenoids.</title>
        <authorList>
            <person name="Wang J."/>
        </authorList>
    </citation>
    <scope>NUCLEOTIDE SEQUENCE</scope>
    <source>
        <tissue evidence="10">Leaf</tissue>
    </source>
</reference>
<dbReference type="GO" id="GO:0033819">
    <property type="term" value="F:lipoyl(octanoyl) transferase activity"/>
    <property type="evidence" value="ECO:0007669"/>
    <property type="project" value="UniProtKB-EC"/>
</dbReference>
<keyword evidence="6" id="KW-0677">Repeat</keyword>
<feature type="domain" description="BPL/LPL catalytic" evidence="9">
    <location>
        <begin position="53"/>
        <end position="237"/>
    </location>
</feature>
<dbReference type="PANTHER" id="PTHR10993:SF15">
    <property type="entry name" value="OCTANOYLTRANSFERASE LIP2, MITOCHONDRIAL"/>
    <property type="match status" value="1"/>
</dbReference>
<dbReference type="InterPro" id="IPR011990">
    <property type="entry name" value="TPR-like_helical_dom_sf"/>
</dbReference>
<dbReference type="GO" id="GO:0009249">
    <property type="term" value="P:protein lipoylation"/>
    <property type="evidence" value="ECO:0007669"/>
    <property type="project" value="InterPro"/>
</dbReference>
<evidence type="ECO:0000256" key="4">
    <source>
        <dbReference type="ARBA" id="ARBA00012334"/>
    </source>
</evidence>
<dbReference type="PROSITE" id="PS51733">
    <property type="entry name" value="BPL_LPL_CATALYTIC"/>
    <property type="match status" value="1"/>
</dbReference>
<dbReference type="InterPro" id="IPR004143">
    <property type="entry name" value="BPL_LPL_catalytic"/>
</dbReference>
<comment type="subcellular location">
    <subcellularLocation>
        <location evidence="1">Nucleus</location>
    </subcellularLocation>
</comment>
<dbReference type="EC" id="2.3.1.181" evidence="4"/>
<evidence type="ECO:0000313" key="11">
    <source>
        <dbReference type="Proteomes" id="UP001055439"/>
    </source>
</evidence>
<comment type="similarity">
    <text evidence="3">Belongs to the LipB family.</text>
</comment>
<dbReference type="GO" id="GO:0005634">
    <property type="term" value="C:nucleus"/>
    <property type="evidence" value="ECO:0007669"/>
    <property type="project" value="UniProtKB-SubCell"/>
</dbReference>
<keyword evidence="8" id="KW-0012">Acyltransferase</keyword>
<evidence type="ECO:0000256" key="1">
    <source>
        <dbReference type="ARBA" id="ARBA00004123"/>
    </source>
</evidence>
<dbReference type="Gene3D" id="1.25.40.10">
    <property type="entry name" value="Tetratricopeptide repeat domain"/>
    <property type="match status" value="1"/>
</dbReference>
<evidence type="ECO:0000256" key="2">
    <source>
        <dbReference type="ARBA" id="ARBA00004821"/>
    </source>
</evidence>
<keyword evidence="7" id="KW-0539">Nucleus</keyword>
<dbReference type="AlphaFoldDB" id="A0A9E7KY18"/>
<evidence type="ECO:0000256" key="8">
    <source>
        <dbReference type="ARBA" id="ARBA00023315"/>
    </source>
</evidence>
<dbReference type="NCBIfam" id="TIGR00214">
    <property type="entry name" value="lipB"/>
    <property type="match status" value="1"/>
</dbReference>
<dbReference type="GO" id="GO:0006396">
    <property type="term" value="P:RNA processing"/>
    <property type="evidence" value="ECO:0007669"/>
    <property type="project" value="InterPro"/>
</dbReference>
<dbReference type="InterPro" id="IPR008847">
    <property type="entry name" value="Suf"/>
</dbReference>
<sequence length="342" mass="38389">MLDIVDHCICFLFQLKIHHMRLQRSLEACKFGVINYFDALKLQERLVSERKSGKILDTILSLQHPPTYTLGKRRTDHNLLVSEADLKTMGAELHYTERGGDITFHGPRQAILYPIVSLRDIGFGARNYVEGLESVMIEVASFYGVNAHAGKTGETGVWVGDRKIGAIGVRISSGITSHGLAFNIDPDLSYFKHIVPCGIPDKGVTSLKTETQKELPPDEVIHEQLIHCFAKVLLNVKDCTQIIALKELQLSNIYNLTKFMKGDDNGTTDIYNVEAAEILVNEAQALPVTEAAPIYEQLLCTFPTAAKYWKQYVEAYMAINNDEVTKQIFSRCLLNCLQISLW</sequence>
<comment type="pathway">
    <text evidence="2">Protein modification; protein lipoylation via endogenous pathway; protein N(6)-(lipoyl)lysine from octanoyl-[acyl-carrier-protein]: step 1/2.</text>
</comment>
<dbReference type="SUPFAM" id="SSF48452">
    <property type="entry name" value="TPR-like"/>
    <property type="match status" value="1"/>
</dbReference>